<dbReference type="Proteomes" id="UP000050342">
    <property type="component" value="Unassembled WGS sequence"/>
</dbReference>
<gene>
    <name evidence="1" type="ORF">AQS70_09300</name>
</gene>
<dbReference type="AlphaFoldDB" id="A0A0Q0SPQ2"/>
<dbReference type="STRING" id="1563157.AQS70_09300"/>
<comment type="caution">
    <text evidence="1">The sequence shown here is derived from an EMBL/GenBank/DDBJ whole genome shotgun (WGS) entry which is preliminary data.</text>
</comment>
<dbReference type="EMBL" id="LLWH01000160">
    <property type="protein sequence ID" value="KQB53797.1"/>
    <property type="molecule type" value="Genomic_DNA"/>
</dbReference>
<sequence length="151" mass="16050">MARQEIILGTPPTGLGGDPPRVASMKINAMTLELYEKNAKLGTAALANILGTMASGAIIERGSNANGEFTKWADGTMIAWFRFTGYSANTNHDKLFPVSFSATPAVAASVQPSAAFDTTWMVWATGPAGYGFRSTISAQNIVCIQAMGRWK</sequence>
<dbReference type="OrthoDB" id="564699at2"/>
<organism evidence="1 2">
    <name type="scientific">Pseudomonas endophytica</name>
    <dbReference type="NCBI Taxonomy" id="1563157"/>
    <lineage>
        <taxon>Bacteria</taxon>
        <taxon>Pseudomonadati</taxon>
        <taxon>Pseudomonadota</taxon>
        <taxon>Gammaproteobacteria</taxon>
        <taxon>Pseudomonadales</taxon>
        <taxon>Pseudomonadaceae</taxon>
        <taxon>Pseudomonas</taxon>
    </lineage>
</organism>
<evidence type="ECO:0000313" key="2">
    <source>
        <dbReference type="Proteomes" id="UP000050342"/>
    </source>
</evidence>
<accession>A0A0Q0SPQ2</accession>
<evidence type="ECO:0000313" key="1">
    <source>
        <dbReference type="EMBL" id="KQB53797.1"/>
    </source>
</evidence>
<keyword evidence="2" id="KW-1185">Reference proteome</keyword>
<protein>
    <submittedName>
        <fullName evidence="1">Uncharacterized protein</fullName>
    </submittedName>
</protein>
<name>A0A0Q0SPQ2_9PSED</name>
<proteinExistence type="predicted"/>
<reference evidence="1 2" key="1">
    <citation type="submission" date="2015-10" db="EMBL/GenBank/DDBJ databases">
        <title>Pseudomonas helleri sp. nov. and Pseudomonas weihenstephanensis sp. nov., isolated from raw cows milk.</title>
        <authorList>
            <person name="Von Neubeck M."/>
            <person name="Huptas C."/>
            <person name="Wenning M."/>
            <person name="Scherer S."/>
        </authorList>
    </citation>
    <scope>NUCLEOTIDE SEQUENCE [LARGE SCALE GENOMIC DNA]</scope>
    <source>
        <strain evidence="1 2">BSTT44</strain>
    </source>
</reference>
<dbReference type="RefSeq" id="WP_055102771.1">
    <property type="nucleotide sequence ID" value="NZ_LLWH01000160.1"/>
</dbReference>